<comment type="caution">
    <text evidence="1">The sequence shown here is derived from an EMBL/GenBank/DDBJ whole genome shotgun (WGS) entry which is preliminary data.</text>
</comment>
<sequence>MKIRFLIILVTFTTIRMASQNSEQGSFYPLIKGQSKTLTWYKDKYREVIKDTVTLGGEIYNHIAQIFPPKNTIDIYLRNSNDTIYFYNTVKKTHMPFFGIRPVVGETIGNGTIVEVEAKLKTPKGKLTDLLVVEMNYSNGAQDTRYYKKGLGLVAVKNKNKLICYYIADETK</sequence>
<proteinExistence type="predicted"/>
<organism evidence="1 2">
    <name type="scientific">Seonamhaeicola aphaedonensis</name>
    <dbReference type="NCBI Taxonomy" id="1461338"/>
    <lineage>
        <taxon>Bacteria</taxon>
        <taxon>Pseudomonadati</taxon>
        <taxon>Bacteroidota</taxon>
        <taxon>Flavobacteriia</taxon>
        <taxon>Flavobacteriales</taxon>
        <taxon>Flavobacteriaceae</taxon>
    </lineage>
</organism>
<name>A0A3D9HH62_9FLAO</name>
<keyword evidence="2" id="KW-1185">Reference proteome</keyword>
<dbReference type="RefSeq" id="WP_116040188.1">
    <property type="nucleotide sequence ID" value="NZ_QRDX01000003.1"/>
</dbReference>
<dbReference type="AlphaFoldDB" id="A0A3D9HH62"/>
<dbReference type="OrthoDB" id="1356205at2"/>
<evidence type="ECO:0000313" key="2">
    <source>
        <dbReference type="Proteomes" id="UP000256629"/>
    </source>
</evidence>
<reference evidence="1 2" key="1">
    <citation type="submission" date="2018-07" db="EMBL/GenBank/DDBJ databases">
        <title>Genomic Encyclopedia of Type Strains, Phase III (KMG-III): the genomes of soil and plant-associated and newly described type strains.</title>
        <authorList>
            <person name="Whitman W."/>
        </authorList>
    </citation>
    <scope>NUCLEOTIDE SEQUENCE [LARGE SCALE GENOMIC DNA]</scope>
    <source>
        <strain evidence="1 2">CECT 8487</strain>
    </source>
</reference>
<dbReference type="EMBL" id="QRDX01000003">
    <property type="protein sequence ID" value="RED48810.1"/>
    <property type="molecule type" value="Genomic_DNA"/>
</dbReference>
<protein>
    <submittedName>
        <fullName evidence="1">Uncharacterized protein</fullName>
    </submittedName>
</protein>
<dbReference type="Proteomes" id="UP000256629">
    <property type="component" value="Unassembled WGS sequence"/>
</dbReference>
<gene>
    <name evidence="1" type="ORF">DFQ02_103140</name>
</gene>
<accession>A0A3D9HH62</accession>
<evidence type="ECO:0000313" key="1">
    <source>
        <dbReference type="EMBL" id="RED48810.1"/>
    </source>
</evidence>